<dbReference type="AlphaFoldDB" id="A0A5C5ZFB4"/>
<evidence type="ECO:0000256" key="1">
    <source>
        <dbReference type="SAM" id="SignalP"/>
    </source>
</evidence>
<dbReference type="OrthoDB" id="9786431at2"/>
<dbReference type="RefSeq" id="WP_146583790.1">
    <property type="nucleotide sequence ID" value="NZ_SJPO01000001.1"/>
</dbReference>
<gene>
    <name evidence="2" type="ORF">Pla123a_03380</name>
</gene>
<proteinExistence type="predicted"/>
<feature type="signal peptide" evidence="1">
    <location>
        <begin position="1"/>
        <end position="23"/>
    </location>
</feature>
<organism evidence="2 3">
    <name type="scientific">Posidoniimonas polymericola</name>
    <dbReference type="NCBI Taxonomy" id="2528002"/>
    <lineage>
        <taxon>Bacteria</taxon>
        <taxon>Pseudomonadati</taxon>
        <taxon>Planctomycetota</taxon>
        <taxon>Planctomycetia</taxon>
        <taxon>Pirellulales</taxon>
        <taxon>Lacipirellulaceae</taxon>
        <taxon>Posidoniimonas</taxon>
    </lineage>
</organism>
<evidence type="ECO:0000313" key="3">
    <source>
        <dbReference type="Proteomes" id="UP000318478"/>
    </source>
</evidence>
<protein>
    <submittedName>
        <fullName evidence="2">Uncharacterized protein</fullName>
    </submittedName>
</protein>
<comment type="caution">
    <text evidence="2">The sequence shown here is derived from an EMBL/GenBank/DDBJ whole genome shotgun (WGS) entry which is preliminary data.</text>
</comment>
<evidence type="ECO:0000313" key="2">
    <source>
        <dbReference type="EMBL" id="TWT85531.1"/>
    </source>
</evidence>
<feature type="chain" id="PRO_5022940895" evidence="1">
    <location>
        <begin position="24"/>
        <end position="290"/>
    </location>
</feature>
<name>A0A5C5ZFB4_9BACT</name>
<sequence length="290" mass="31451" precursor="true">MSVRLLAVFTLITAAALPLSAHAAYPESPTHTATSSPGRCELRQVADLITYHPESINGCGLLLDLAAVDRSETLSLSEKRTLANPFAWVGDSDQREKLLEDKKYQPFFKLVRVQATLGKQPATRGEILPCRITSLSGQSIAGGYLIATTLLTPEGVKAGRAAGFVEAESDAATGTLVNGMRLEALFQHPIVRNGRVLIRLKKQYAGVVETTTVRDLIQGMYRDCFIPTDQWNEEAALEYVKTVDASRISVEIPEVYAADPYTFAAQLMELGVYDVGYEEVASAKAAAAVK</sequence>
<keyword evidence="1" id="KW-0732">Signal</keyword>
<keyword evidence="3" id="KW-1185">Reference proteome</keyword>
<accession>A0A5C5ZFB4</accession>
<dbReference type="Proteomes" id="UP000318478">
    <property type="component" value="Unassembled WGS sequence"/>
</dbReference>
<dbReference type="EMBL" id="SJPO01000001">
    <property type="protein sequence ID" value="TWT85531.1"/>
    <property type="molecule type" value="Genomic_DNA"/>
</dbReference>
<reference evidence="2 3" key="1">
    <citation type="submission" date="2019-02" db="EMBL/GenBank/DDBJ databases">
        <title>Deep-cultivation of Planctomycetes and their phenomic and genomic characterization uncovers novel biology.</title>
        <authorList>
            <person name="Wiegand S."/>
            <person name="Jogler M."/>
            <person name="Boedeker C."/>
            <person name="Pinto D."/>
            <person name="Vollmers J."/>
            <person name="Rivas-Marin E."/>
            <person name="Kohn T."/>
            <person name="Peeters S.H."/>
            <person name="Heuer A."/>
            <person name="Rast P."/>
            <person name="Oberbeckmann S."/>
            <person name="Bunk B."/>
            <person name="Jeske O."/>
            <person name="Meyerdierks A."/>
            <person name="Storesund J.E."/>
            <person name="Kallscheuer N."/>
            <person name="Luecker S."/>
            <person name="Lage O.M."/>
            <person name="Pohl T."/>
            <person name="Merkel B.J."/>
            <person name="Hornburger P."/>
            <person name="Mueller R.-W."/>
            <person name="Bruemmer F."/>
            <person name="Labrenz M."/>
            <person name="Spormann A.M."/>
            <person name="Op Den Camp H."/>
            <person name="Overmann J."/>
            <person name="Amann R."/>
            <person name="Jetten M.S.M."/>
            <person name="Mascher T."/>
            <person name="Medema M.H."/>
            <person name="Devos D.P."/>
            <person name="Kaster A.-K."/>
            <person name="Ovreas L."/>
            <person name="Rohde M."/>
            <person name="Galperin M.Y."/>
            <person name="Jogler C."/>
        </authorList>
    </citation>
    <scope>NUCLEOTIDE SEQUENCE [LARGE SCALE GENOMIC DNA]</scope>
    <source>
        <strain evidence="2 3">Pla123a</strain>
    </source>
</reference>